<dbReference type="Pfam" id="PF00753">
    <property type="entry name" value="Lactamase_B"/>
    <property type="match status" value="1"/>
</dbReference>
<sequence length="399" mass="44632">MQTFSYTVVLLSTILKIFESLEIIQVNYPNATVETSNSWIIHDSINEGFIIDCGCYWLHGLHIARTWRQHFAHPILPKFIILTHTHPDHLTGLVSLLLELNVTRSAQLPVYVSSQGDLTEMNHWLDVWRTINPFENSVLFDIRQSPASFSYNNYVRVLDRPIKIFDSEDSVVIIGGFLAAESLQTTLLFVPPLNALFTGGLVAVKSHLWTNIFLPPYNTYPGSDQHICNWIGALRSIQCVFPSTTVIYPGYGLSASDKAGMSFNEVIDTNLNWLISMRKLAFNSCNKSFVMEKLMNLFPNFTMVEASYASLSSQVPLSAIGLGCKCNGNMPDVCAGLVPPTCPFVPYTNKSLSSQTTQSISCMPENLKRLSSDARKMSLEFLVFAIATVQSIFKVRSFS</sequence>
<dbReference type="OrthoDB" id="9973875at2759"/>
<feature type="domain" description="Metallo-beta-lactamase" evidence="2">
    <location>
        <begin position="35"/>
        <end position="251"/>
    </location>
</feature>
<feature type="signal peptide" evidence="1">
    <location>
        <begin position="1"/>
        <end position="20"/>
    </location>
</feature>
<dbReference type="InterPro" id="IPR001279">
    <property type="entry name" value="Metallo-B-lactamas"/>
</dbReference>
<protein>
    <recommendedName>
        <fullName evidence="2">Metallo-beta-lactamase domain-containing protein</fullName>
    </recommendedName>
</protein>
<evidence type="ECO:0000313" key="3">
    <source>
        <dbReference type="EMBL" id="CAF1150583.1"/>
    </source>
</evidence>
<comment type="caution">
    <text evidence="3">The sequence shown here is derived from an EMBL/GenBank/DDBJ whole genome shotgun (WGS) entry which is preliminary data.</text>
</comment>
<evidence type="ECO:0000313" key="4">
    <source>
        <dbReference type="EMBL" id="CAF3914144.1"/>
    </source>
</evidence>
<name>A0A814SPM0_9BILA</name>
<feature type="chain" id="PRO_5035685423" description="Metallo-beta-lactamase domain-containing protein" evidence="1">
    <location>
        <begin position="21"/>
        <end position="399"/>
    </location>
</feature>
<evidence type="ECO:0000256" key="1">
    <source>
        <dbReference type="SAM" id="SignalP"/>
    </source>
</evidence>
<dbReference type="CDD" id="cd06262">
    <property type="entry name" value="metallo-hydrolase-like_MBL-fold"/>
    <property type="match status" value="1"/>
</dbReference>
<evidence type="ECO:0000313" key="5">
    <source>
        <dbReference type="Proteomes" id="UP000663829"/>
    </source>
</evidence>
<dbReference type="Proteomes" id="UP000663829">
    <property type="component" value="Unassembled WGS sequence"/>
</dbReference>
<organism evidence="3 5">
    <name type="scientific">Didymodactylos carnosus</name>
    <dbReference type="NCBI Taxonomy" id="1234261"/>
    <lineage>
        <taxon>Eukaryota</taxon>
        <taxon>Metazoa</taxon>
        <taxon>Spiralia</taxon>
        <taxon>Gnathifera</taxon>
        <taxon>Rotifera</taxon>
        <taxon>Eurotatoria</taxon>
        <taxon>Bdelloidea</taxon>
        <taxon>Philodinida</taxon>
        <taxon>Philodinidae</taxon>
        <taxon>Didymodactylos</taxon>
    </lineage>
</organism>
<dbReference type="Gene3D" id="3.60.15.10">
    <property type="entry name" value="Ribonuclease Z/Hydroxyacylglutathione hydrolase-like"/>
    <property type="match status" value="1"/>
</dbReference>
<dbReference type="InterPro" id="IPR036866">
    <property type="entry name" value="RibonucZ/Hydroxyglut_hydro"/>
</dbReference>
<dbReference type="EMBL" id="CAJOBC010006882">
    <property type="protein sequence ID" value="CAF3914144.1"/>
    <property type="molecule type" value="Genomic_DNA"/>
</dbReference>
<dbReference type="AlphaFoldDB" id="A0A814SPM0"/>
<dbReference type="SMART" id="SM00849">
    <property type="entry name" value="Lactamase_B"/>
    <property type="match status" value="1"/>
</dbReference>
<dbReference type="SUPFAM" id="SSF56281">
    <property type="entry name" value="Metallo-hydrolase/oxidoreductase"/>
    <property type="match status" value="1"/>
</dbReference>
<accession>A0A814SPM0</accession>
<proteinExistence type="predicted"/>
<reference evidence="3" key="1">
    <citation type="submission" date="2021-02" db="EMBL/GenBank/DDBJ databases">
        <authorList>
            <person name="Nowell W R."/>
        </authorList>
    </citation>
    <scope>NUCLEOTIDE SEQUENCE</scope>
</reference>
<dbReference type="EMBL" id="CAJNOQ010006882">
    <property type="protein sequence ID" value="CAF1150583.1"/>
    <property type="molecule type" value="Genomic_DNA"/>
</dbReference>
<keyword evidence="1" id="KW-0732">Signal</keyword>
<gene>
    <name evidence="3" type="ORF">GPM918_LOCUS21160</name>
    <name evidence="4" type="ORF">SRO942_LOCUS21157</name>
</gene>
<keyword evidence="5" id="KW-1185">Reference proteome</keyword>
<evidence type="ECO:0000259" key="2">
    <source>
        <dbReference type="SMART" id="SM00849"/>
    </source>
</evidence>
<dbReference type="Proteomes" id="UP000681722">
    <property type="component" value="Unassembled WGS sequence"/>
</dbReference>